<name>A0ABS7FL77_9ACTN</name>
<gene>
    <name evidence="5" type="ORF">K1Y72_00270</name>
</gene>
<dbReference type="InterPro" id="IPR036291">
    <property type="entry name" value="NAD(P)-bd_dom_sf"/>
</dbReference>
<dbReference type="Proteomes" id="UP000774570">
    <property type="component" value="Unassembled WGS sequence"/>
</dbReference>
<dbReference type="InterPro" id="IPR003148">
    <property type="entry name" value="RCK_N"/>
</dbReference>
<evidence type="ECO:0000259" key="4">
    <source>
        <dbReference type="PROSITE" id="PS51201"/>
    </source>
</evidence>
<dbReference type="SUPFAM" id="SSF51735">
    <property type="entry name" value="NAD(P)-binding Rossmann-fold domains"/>
    <property type="match status" value="1"/>
</dbReference>
<comment type="subcellular location">
    <subcellularLocation>
        <location evidence="1">Cell membrane</location>
        <topology evidence="1">Multi-pass membrane protein</topology>
    </subcellularLocation>
</comment>
<dbReference type="Gene3D" id="3.40.50.720">
    <property type="entry name" value="NAD(P)-binding Rossmann-like Domain"/>
    <property type="match status" value="1"/>
</dbReference>
<dbReference type="PANTHER" id="PTHR43833:SF9">
    <property type="entry name" value="POTASSIUM CHANNEL PROTEIN YUGO-RELATED"/>
    <property type="match status" value="1"/>
</dbReference>
<keyword evidence="6" id="KW-1185">Reference proteome</keyword>
<feature type="compositionally biased region" description="Acidic residues" evidence="2">
    <location>
        <begin position="349"/>
        <end position="366"/>
    </location>
</feature>
<organism evidence="5 6">
    <name type="scientific">Actinomadura parmotrematis</name>
    <dbReference type="NCBI Taxonomy" id="2864039"/>
    <lineage>
        <taxon>Bacteria</taxon>
        <taxon>Bacillati</taxon>
        <taxon>Actinomycetota</taxon>
        <taxon>Actinomycetes</taxon>
        <taxon>Streptosporangiales</taxon>
        <taxon>Thermomonosporaceae</taxon>
        <taxon>Actinomadura</taxon>
    </lineage>
</organism>
<sequence>MSDRRQGARPPRVLLPRRRVGPFQAVLGRVLAANLLLLVIVLVVYAGRGGYRDGAGGPLSMLDCWYYATVTASTTGYGDITPVSPAARLVNIVVITPLRVMFLIVLVGTTLEVLAERTRDELRQNRWRNRVRDHYVVAGYGTKGRSAVKALLHMGVRHDLIVVVDPDPRAVGDAAEKGFVGIVGDATRSAVLKRAGVPTARQVVVATARDDTAVLVTLTARQLNPGAGIQASVRESENAPLVRQSGADHVVTSSEAAGRMLGMSTTHPHVSEIIEDLLDQGSGLDLRERPVHPGEVGGPITATRQPALALVRDGRLLPYDDRACAVLREGDRVVVATSSPRLRPWSLGEQEDDDGAADDGGDAGDR</sequence>
<feature type="domain" description="RCK N-terminal" evidence="4">
    <location>
        <begin position="132"/>
        <end position="251"/>
    </location>
</feature>
<keyword evidence="3" id="KW-0472">Membrane</keyword>
<dbReference type="Pfam" id="PF07885">
    <property type="entry name" value="Ion_trans_2"/>
    <property type="match status" value="1"/>
</dbReference>
<evidence type="ECO:0000256" key="3">
    <source>
        <dbReference type="SAM" id="Phobius"/>
    </source>
</evidence>
<evidence type="ECO:0000313" key="5">
    <source>
        <dbReference type="EMBL" id="MBW8480780.1"/>
    </source>
</evidence>
<accession>A0ABS7FL77</accession>
<keyword evidence="3" id="KW-0812">Transmembrane</keyword>
<evidence type="ECO:0000256" key="1">
    <source>
        <dbReference type="ARBA" id="ARBA00004651"/>
    </source>
</evidence>
<reference evidence="5 6" key="1">
    <citation type="submission" date="2021-07" db="EMBL/GenBank/DDBJ databases">
        <title>Actinomadura sp. PM05-2 isolated from lichen.</title>
        <authorList>
            <person name="Somphong A."/>
            <person name="Phongsopitanun W."/>
            <person name="Tanasupawat S."/>
            <person name="Peongsungnone V."/>
        </authorList>
    </citation>
    <scope>NUCLEOTIDE SEQUENCE [LARGE SCALE GENOMIC DNA]</scope>
    <source>
        <strain evidence="5 6">PM05-2</strain>
    </source>
</reference>
<dbReference type="Gene3D" id="1.10.287.70">
    <property type="match status" value="1"/>
</dbReference>
<evidence type="ECO:0000313" key="6">
    <source>
        <dbReference type="Proteomes" id="UP000774570"/>
    </source>
</evidence>
<feature type="region of interest" description="Disordered" evidence="2">
    <location>
        <begin position="338"/>
        <end position="366"/>
    </location>
</feature>
<evidence type="ECO:0000256" key="2">
    <source>
        <dbReference type="SAM" id="MobiDB-lite"/>
    </source>
</evidence>
<feature type="transmembrane region" description="Helical" evidence="3">
    <location>
        <begin position="21"/>
        <end position="46"/>
    </location>
</feature>
<dbReference type="InterPro" id="IPR013099">
    <property type="entry name" value="K_chnl_dom"/>
</dbReference>
<keyword evidence="5" id="KW-0406">Ion transport</keyword>
<feature type="transmembrane region" description="Helical" evidence="3">
    <location>
        <begin position="92"/>
        <end position="115"/>
    </location>
</feature>
<dbReference type="GO" id="GO:0034220">
    <property type="term" value="P:monoatomic ion transmembrane transport"/>
    <property type="evidence" value="ECO:0007669"/>
    <property type="project" value="UniProtKB-KW"/>
</dbReference>
<proteinExistence type="predicted"/>
<comment type="caution">
    <text evidence="5">The sequence shown here is derived from an EMBL/GenBank/DDBJ whole genome shotgun (WGS) entry which is preliminary data.</text>
</comment>
<protein>
    <submittedName>
        <fullName evidence="5">Potassium channel family protein</fullName>
    </submittedName>
</protein>
<dbReference type="EMBL" id="JAIBOA010000001">
    <property type="protein sequence ID" value="MBW8480780.1"/>
    <property type="molecule type" value="Genomic_DNA"/>
</dbReference>
<dbReference type="InterPro" id="IPR050721">
    <property type="entry name" value="Trk_Ktr_HKT_K-transport"/>
</dbReference>
<dbReference type="PROSITE" id="PS51201">
    <property type="entry name" value="RCK_N"/>
    <property type="match status" value="1"/>
</dbReference>
<keyword evidence="5" id="KW-0813">Transport</keyword>
<dbReference type="SUPFAM" id="SSF81324">
    <property type="entry name" value="Voltage-gated potassium channels"/>
    <property type="match status" value="1"/>
</dbReference>
<dbReference type="PANTHER" id="PTHR43833">
    <property type="entry name" value="POTASSIUM CHANNEL PROTEIN 2-RELATED-RELATED"/>
    <property type="match status" value="1"/>
</dbReference>
<keyword evidence="5" id="KW-0407">Ion channel</keyword>
<dbReference type="Pfam" id="PF02254">
    <property type="entry name" value="TrkA_N"/>
    <property type="match status" value="1"/>
</dbReference>
<dbReference type="RefSeq" id="WP_220162039.1">
    <property type="nucleotide sequence ID" value="NZ_JAIBOA010000001.1"/>
</dbReference>
<keyword evidence="3" id="KW-1133">Transmembrane helix</keyword>